<dbReference type="EMBL" id="JBFSHR010000029">
    <property type="protein sequence ID" value="MEX6429935.1"/>
    <property type="molecule type" value="Genomic_DNA"/>
</dbReference>
<dbReference type="RefSeq" id="WP_369084574.1">
    <property type="nucleotide sequence ID" value="NZ_JBFSHR010000029.1"/>
</dbReference>
<feature type="short sequence motif" description="Histidine triad motif" evidence="1">
    <location>
        <begin position="94"/>
        <end position="98"/>
    </location>
</feature>
<sequence>MVCSFCDLITRPDDLGIVDVGADTAALLDHAPVFFGHALVVPIVHVEHLLVAPSELAAMIMVRTQEVARAAMLAYHADGILTVTNSIISQSVPHLHIHVIPRRRGDGLRGFLWPRRRYPTDATLADHRNALGLG</sequence>
<dbReference type="InterPro" id="IPR011146">
    <property type="entry name" value="HIT-like"/>
</dbReference>
<evidence type="ECO:0000256" key="1">
    <source>
        <dbReference type="PROSITE-ProRule" id="PRU00464"/>
    </source>
</evidence>
<evidence type="ECO:0000259" key="2">
    <source>
        <dbReference type="PROSITE" id="PS51084"/>
    </source>
</evidence>
<dbReference type="SUPFAM" id="SSF54197">
    <property type="entry name" value="HIT-like"/>
    <property type="match status" value="1"/>
</dbReference>
<keyword evidence="4" id="KW-1185">Reference proteome</keyword>
<dbReference type="Gene3D" id="3.30.428.10">
    <property type="entry name" value="HIT-like"/>
    <property type="match status" value="1"/>
</dbReference>
<dbReference type="GO" id="GO:0032259">
    <property type="term" value="P:methylation"/>
    <property type="evidence" value="ECO:0007669"/>
    <property type="project" value="UniProtKB-KW"/>
</dbReference>
<dbReference type="Proteomes" id="UP001560267">
    <property type="component" value="Unassembled WGS sequence"/>
</dbReference>
<dbReference type="EC" id="2.1.1.-" evidence="3"/>
<reference evidence="3 4" key="1">
    <citation type="submission" date="2024-07" db="EMBL/GenBank/DDBJ databases">
        <title>Draft Genome Sequence of Ferrimicrobium acidiphilum Strain YE2023, Isolated from a Pulp of Bioleach Reactor.</title>
        <authorList>
            <person name="Elkina Y.A."/>
            <person name="Bulaeva A.G."/>
            <person name="Beletsky A.V."/>
            <person name="Mardanov A.V."/>
        </authorList>
    </citation>
    <scope>NUCLEOTIDE SEQUENCE [LARGE SCALE GENOMIC DNA]</scope>
    <source>
        <strain evidence="3 4">YE2023</strain>
    </source>
</reference>
<dbReference type="InterPro" id="IPR036265">
    <property type="entry name" value="HIT-like_sf"/>
</dbReference>
<keyword evidence="3" id="KW-0489">Methyltransferase</keyword>
<name>A0ABV3Y3S3_9ACTN</name>
<dbReference type="PROSITE" id="PS51084">
    <property type="entry name" value="HIT_2"/>
    <property type="match status" value="1"/>
</dbReference>
<dbReference type="GO" id="GO:0008168">
    <property type="term" value="F:methyltransferase activity"/>
    <property type="evidence" value="ECO:0007669"/>
    <property type="project" value="UniProtKB-KW"/>
</dbReference>
<keyword evidence="3" id="KW-0808">Transferase</keyword>
<dbReference type="Pfam" id="PF01230">
    <property type="entry name" value="HIT"/>
    <property type="match status" value="1"/>
</dbReference>
<protein>
    <submittedName>
        <fullName evidence="3">HIT family protein</fullName>
        <ecNumber evidence="3">2.1.1.-</ecNumber>
    </submittedName>
</protein>
<accession>A0ABV3Y3S3</accession>
<dbReference type="PANTHER" id="PTHR46648">
    <property type="entry name" value="HIT FAMILY PROTEIN 1"/>
    <property type="match status" value="1"/>
</dbReference>
<gene>
    <name evidence="3" type="ORF">AB6A68_08795</name>
</gene>
<comment type="caution">
    <text evidence="3">The sequence shown here is derived from an EMBL/GenBank/DDBJ whole genome shotgun (WGS) entry which is preliminary data.</text>
</comment>
<organism evidence="3 4">
    <name type="scientific">Ferrimicrobium acidiphilum</name>
    <dbReference type="NCBI Taxonomy" id="121039"/>
    <lineage>
        <taxon>Bacteria</taxon>
        <taxon>Bacillati</taxon>
        <taxon>Actinomycetota</taxon>
        <taxon>Acidimicrobiia</taxon>
        <taxon>Acidimicrobiales</taxon>
        <taxon>Acidimicrobiaceae</taxon>
        <taxon>Ferrimicrobium</taxon>
    </lineage>
</organism>
<evidence type="ECO:0000313" key="4">
    <source>
        <dbReference type="Proteomes" id="UP001560267"/>
    </source>
</evidence>
<evidence type="ECO:0000313" key="3">
    <source>
        <dbReference type="EMBL" id="MEX6429935.1"/>
    </source>
</evidence>
<feature type="domain" description="HIT" evidence="2">
    <location>
        <begin position="4"/>
        <end position="109"/>
    </location>
</feature>
<dbReference type="InterPro" id="IPR001310">
    <property type="entry name" value="Histidine_triad_HIT"/>
</dbReference>
<dbReference type="PANTHER" id="PTHR46648:SF1">
    <property type="entry name" value="ADENOSINE 5'-MONOPHOSPHORAMIDASE HNT1"/>
    <property type="match status" value="1"/>
</dbReference>
<proteinExistence type="predicted"/>